<dbReference type="AlphaFoldDB" id="A0A060ZZ63"/>
<name>A0A060ZZ63_9ACTN</name>
<gene>
    <name evidence="2" type="ORF">J2Z30_007250</name>
    <name evidence="1" type="ORF">SIRAN7872</name>
</gene>
<protein>
    <submittedName>
        <fullName evidence="1">Uncharacterized protein</fullName>
    </submittedName>
</protein>
<proteinExistence type="predicted"/>
<sequence>MAEHSGLSKSTVGRIWRKFPLTPHLTDTFKPSTNPLFVEKV</sequence>
<reference evidence="1" key="1">
    <citation type="submission" date="2014-05" db="EMBL/GenBank/DDBJ databases">
        <authorList>
            <person name="Horn Fabian"/>
        </authorList>
    </citation>
    <scope>NUCLEOTIDE SEQUENCE</scope>
</reference>
<dbReference type="EMBL" id="LK022848">
    <property type="protein sequence ID" value="CDR13035.1"/>
    <property type="molecule type" value="Genomic_DNA"/>
</dbReference>
<evidence type="ECO:0000313" key="2">
    <source>
        <dbReference type="EMBL" id="MBP2066202.1"/>
    </source>
</evidence>
<organism evidence="1">
    <name type="scientific">Streptomyces iranensis</name>
    <dbReference type="NCBI Taxonomy" id="576784"/>
    <lineage>
        <taxon>Bacteria</taxon>
        <taxon>Bacillati</taxon>
        <taxon>Actinomycetota</taxon>
        <taxon>Actinomycetes</taxon>
        <taxon>Kitasatosporales</taxon>
        <taxon>Streptomycetaceae</taxon>
        <taxon>Streptomyces</taxon>
        <taxon>Streptomyces violaceusniger group</taxon>
    </lineage>
</organism>
<dbReference type="Proteomes" id="UP000756710">
    <property type="component" value="Unassembled WGS sequence"/>
</dbReference>
<dbReference type="EMBL" id="JAGGLR010000023">
    <property type="protein sequence ID" value="MBP2066202.1"/>
    <property type="molecule type" value="Genomic_DNA"/>
</dbReference>
<dbReference type="HOGENOM" id="CLU_3277327_0_0_11"/>
<accession>A0A060ZZ63</accession>
<keyword evidence="3" id="KW-1185">Reference proteome</keyword>
<reference evidence="2 3" key="2">
    <citation type="submission" date="2021-03" db="EMBL/GenBank/DDBJ databases">
        <title>Genomic Encyclopedia of Type Strains, Phase IV (KMG-IV): sequencing the most valuable type-strain genomes for metagenomic binning, comparative biology and taxonomic classification.</title>
        <authorList>
            <person name="Goeker M."/>
        </authorList>
    </citation>
    <scope>NUCLEOTIDE SEQUENCE [LARGE SCALE GENOMIC DNA]</scope>
    <source>
        <strain evidence="2 3">DSM 41954</strain>
    </source>
</reference>
<evidence type="ECO:0000313" key="3">
    <source>
        <dbReference type="Proteomes" id="UP000756710"/>
    </source>
</evidence>
<evidence type="ECO:0000313" key="1">
    <source>
        <dbReference type="EMBL" id="CDR13035.1"/>
    </source>
</evidence>